<name>A0A0N5B4Q1_STREA</name>
<dbReference type="PANTHER" id="PTHR47027">
    <property type="entry name" value="REVERSE TRANSCRIPTASE DOMAIN-CONTAINING PROTEIN"/>
    <property type="match status" value="1"/>
</dbReference>
<dbReference type="PANTHER" id="PTHR47027:SF20">
    <property type="entry name" value="REVERSE TRANSCRIPTASE-LIKE PROTEIN WITH RNA-DIRECTED DNA POLYMERASE DOMAIN"/>
    <property type="match status" value="1"/>
</dbReference>
<dbReference type="Pfam" id="PF00078">
    <property type="entry name" value="RVT_1"/>
    <property type="match status" value="1"/>
</dbReference>
<keyword evidence="2" id="KW-1185">Reference proteome</keyword>
<accession>A0A0N5B4Q1</accession>
<dbReference type="STRING" id="174720.A0A0N5B4Q1"/>
<dbReference type="InterPro" id="IPR043502">
    <property type="entry name" value="DNA/RNA_pol_sf"/>
</dbReference>
<dbReference type="Proteomes" id="UP000046392">
    <property type="component" value="Unplaced"/>
</dbReference>
<evidence type="ECO:0000259" key="1">
    <source>
        <dbReference type="PROSITE" id="PS50878"/>
    </source>
</evidence>
<sequence>KPGSAKLITNTRPIAILQGDYKLFTSMLLDKIRNKIECNLDREQAGFRQRKNTITNTFILKTIMQKTTEFKIPLFIIFIDFKKAFDSIEHSFLFSTLGEIGLSLHEIKIIQELYKDSRMLIPCLRSSPIQIFPSKDVKQGDSLSPVLFIVALQGIISSVKNGLKSNHLDVVLRIKNPDNDDFTQLFYLAYADDIAIFSTSQDTSEFLASSLEEHPKKAGLQLNRLKTENLRNSDTIKPIYQVTQQYKYLGQRLSFNKNHENLEISTRIRNSEIACKKVMPLMERTNSIKKKAFLYVQNIRPILTYGIETLNYTKASLQRILNAEKKEFYADALN</sequence>
<dbReference type="InterPro" id="IPR000477">
    <property type="entry name" value="RT_dom"/>
</dbReference>
<feature type="domain" description="Reverse transcriptase" evidence="1">
    <location>
        <begin position="1"/>
        <end position="253"/>
    </location>
</feature>
<dbReference type="AlphaFoldDB" id="A0A0N5B4Q1"/>
<dbReference type="CDD" id="cd01650">
    <property type="entry name" value="RT_nLTR_like"/>
    <property type="match status" value="1"/>
</dbReference>
<proteinExistence type="predicted"/>
<evidence type="ECO:0000313" key="3">
    <source>
        <dbReference type="WBParaSite" id="SPAL_0000105200.1"/>
    </source>
</evidence>
<dbReference type="SUPFAM" id="SSF56672">
    <property type="entry name" value="DNA/RNA polymerases"/>
    <property type="match status" value="1"/>
</dbReference>
<dbReference type="WBParaSite" id="SPAL_0000105200.1">
    <property type="protein sequence ID" value="SPAL_0000105200.1"/>
    <property type="gene ID" value="SPAL_0000105200"/>
</dbReference>
<dbReference type="PROSITE" id="PS50878">
    <property type="entry name" value="RT_POL"/>
    <property type="match status" value="1"/>
</dbReference>
<reference evidence="3" key="1">
    <citation type="submission" date="2017-02" db="UniProtKB">
        <authorList>
            <consortium name="WormBaseParasite"/>
        </authorList>
    </citation>
    <scope>IDENTIFICATION</scope>
</reference>
<organism evidence="2 3">
    <name type="scientific">Strongyloides papillosus</name>
    <name type="common">Intestinal threadworm</name>
    <dbReference type="NCBI Taxonomy" id="174720"/>
    <lineage>
        <taxon>Eukaryota</taxon>
        <taxon>Metazoa</taxon>
        <taxon>Ecdysozoa</taxon>
        <taxon>Nematoda</taxon>
        <taxon>Chromadorea</taxon>
        <taxon>Rhabditida</taxon>
        <taxon>Tylenchina</taxon>
        <taxon>Panagrolaimomorpha</taxon>
        <taxon>Strongyloidoidea</taxon>
        <taxon>Strongyloididae</taxon>
        <taxon>Strongyloides</taxon>
    </lineage>
</organism>
<protein>
    <submittedName>
        <fullName evidence="3">Reverse transcriptase domain-containing protein</fullName>
    </submittedName>
</protein>
<evidence type="ECO:0000313" key="2">
    <source>
        <dbReference type="Proteomes" id="UP000046392"/>
    </source>
</evidence>